<evidence type="ECO:0000256" key="1">
    <source>
        <dbReference type="ARBA" id="ARBA00001974"/>
    </source>
</evidence>
<keyword evidence="3 5" id="KW-0285">Flavoprotein</keyword>
<dbReference type="Gene3D" id="2.40.110.10">
    <property type="entry name" value="Butyryl-CoA Dehydrogenase, subunit A, domain 2"/>
    <property type="match status" value="1"/>
</dbReference>
<comment type="cofactor">
    <cofactor evidence="1 5">
        <name>FAD</name>
        <dbReference type="ChEBI" id="CHEBI:57692"/>
    </cofactor>
</comment>
<dbReference type="SUPFAM" id="SSF47203">
    <property type="entry name" value="Acyl-CoA dehydrogenase C-terminal domain-like"/>
    <property type="match status" value="1"/>
</dbReference>
<dbReference type="PROSITE" id="PS00072">
    <property type="entry name" value="ACYL_COA_DH_1"/>
    <property type="match status" value="1"/>
</dbReference>
<dbReference type="InterPro" id="IPR013786">
    <property type="entry name" value="AcylCoA_DH/ox_N"/>
</dbReference>
<organism evidence="10 11">
    <name type="scientific">Amycolatopsis albidoflavus</name>
    <dbReference type="NCBI Taxonomy" id="102226"/>
    <lineage>
        <taxon>Bacteria</taxon>
        <taxon>Bacillati</taxon>
        <taxon>Actinomycetota</taxon>
        <taxon>Actinomycetes</taxon>
        <taxon>Pseudonocardiales</taxon>
        <taxon>Pseudonocardiaceae</taxon>
        <taxon>Amycolatopsis</taxon>
    </lineage>
</organism>
<dbReference type="GO" id="GO:0016491">
    <property type="term" value="F:oxidoreductase activity"/>
    <property type="evidence" value="ECO:0007669"/>
    <property type="project" value="UniProtKB-KW"/>
</dbReference>
<dbReference type="Pfam" id="PF02771">
    <property type="entry name" value="Acyl-CoA_dh_N"/>
    <property type="match status" value="2"/>
</dbReference>
<feature type="domain" description="Acyl-CoA dehydrogenase/oxidase N-terminal" evidence="9">
    <location>
        <begin position="97"/>
        <end position="145"/>
    </location>
</feature>
<dbReference type="InterPro" id="IPR009075">
    <property type="entry name" value="AcylCo_DH/oxidase_C"/>
</dbReference>
<evidence type="ECO:0000256" key="6">
    <source>
        <dbReference type="SAM" id="MobiDB-lite"/>
    </source>
</evidence>
<accession>A0ABW5I036</accession>
<comment type="similarity">
    <text evidence="2 5">Belongs to the acyl-CoA dehydrogenase family.</text>
</comment>
<dbReference type="Gene3D" id="1.20.140.10">
    <property type="entry name" value="Butyryl-CoA Dehydrogenase, subunit A, domain 3"/>
    <property type="match status" value="1"/>
</dbReference>
<dbReference type="Pfam" id="PF02770">
    <property type="entry name" value="Acyl-CoA_dh_M"/>
    <property type="match status" value="1"/>
</dbReference>
<evidence type="ECO:0000259" key="8">
    <source>
        <dbReference type="Pfam" id="PF02770"/>
    </source>
</evidence>
<dbReference type="InterPro" id="IPR009100">
    <property type="entry name" value="AcylCoA_DH/oxidase_NM_dom_sf"/>
</dbReference>
<dbReference type="SUPFAM" id="SSF56645">
    <property type="entry name" value="Acyl-CoA dehydrogenase NM domain-like"/>
    <property type="match status" value="1"/>
</dbReference>
<evidence type="ECO:0000256" key="2">
    <source>
        <dbReference type="ARBA" id="ARBA00009347"/>
    </source>
</evidence>
<dbReference type="Pfam" id="PF00441">
    <property type="entry name" value="Acyl-CoA_dh_1"/>
    <property type="match status" value="1"/>
</dbReference>
<feature type="domain" description="Acyl-CoA dehydrogenase/oxidase C-terminal" evidence="7">
    <location>
        <begin position="268"/>
        <end position="418"/>
    </location>
</feature>
<feature type="region of interest" description="Disordered" evidence="6">
    <location>
        <begin position="68"/>
        <end position="89"/>
    </location>
</feature>
<feature type="domain" description="Acyl-CoA oxidase/dehydrogenase middle" evidence="8">
    <location>
        <begin position="151"/>
        <end position="251"/>
    </location>
</feature>
<evidence type="ECO:0000259" key="7">
    <source>
        <dbReference type="Pfam" id="PF00441"/>
    </source>
</evidence>
<feature type="domain" description="Acyl-CoA dehydrogenase/oxidase N-terminal" evidence="9">
    <location>
        <begin position="5"/>
        <end position="45"/>
    </location>
</feature>
<keyword evidence="11" id="KW-1185">Reference proteome</keyword>
<gene>
    <name evidence="10" type="ORF">ACFSUT_17575</name>
</gene>
<dbReference type="InterPro" id="IPR006089">
    <property type="entry name" value="Acyl-CoA_DH_CS"/>
</dbReference>
<dbReference type="RefSeq" id="WP_344279527.1">
    <property type="nucleotide sequence ID" value="NZ_BAAAHV010000016.1"/>
</dbReference>
<dbReference type="InterPro" id="IPR037069">
    <property type="entry name" value="AcylCoA_DH/ox_N_sf"/>
</dbReference>
<protein>
    <submittedName>
        <fullName evidence="10">Acyl-CoA dehydrogenase family protein</fullName>
        <ecNumber evidence="10">1.-.-.-</ecNumber>
    </submittedName>
</protein>
<dbReference type="Proteomes" id="UP001597542">
    <property type="component" value="Unassembled WGS sequence"/>
</dbReference>
<evidence type="ECO:0000256" key="4">
    <source>
        <dbReference type="ARBA" id="ARBA00022827"/>
    </source>
</evidence>
<dbReference type="Gene3D" id="1.10.540.10">
    <property type="entry name" value="Acyl-CoA dehydrogenase/oxidase, N-terminal domain"/>
    <property type="match status" value="2"/>
</dbReference>
<sequence>MFEWSETDEMIRESVRAFIEKEIRPHLDELEHGDLPPYDIMRKLFSQFGIDAMAGEAVDKMLAKQQAQADRVAAGEPAPEKPGKKAGANPLAAQGSMAAVVVSELTGVTLGSVAAVGVSLGLGAATIASRGTLAQKQRWLKDIVTLRKIAAWAITEPDSGSDAFGGMKTYVKRDGDGYLLNGQKTFITNGPFADTIVVYAKLDEGDGADKRERKVLTFVLDKGMEGLTQGKPFKKMGMHSSPTGELFFDNVRLSKDRLLGETENHTGGDGRESARSSFTVERVGCAILSMGIINECHRLCVDYAKSRTLWGQEIGRFQLVQLKLAEMEVARLNVENMVFTALESFAAGKMPTLAQASAMKLYSTRAATDVAMEAVQLFGGNGYMAEYRVEQLARDAKSLMIYAGSNEIQVTHVAKGLLSAR</sequence>
<dbReference type="PANTHER" id="PTHR43884:SF12">
    <property type="entry name" value="ISOVALERYL-COA DEHYDROGENASE, MITOCHONDRIAL-RELATED"/>
    <property type="match status" value="1"/>
</dbReference>
<evidence type="ECO:0000259" key="9">
    <source>
        <dbReference type="Pfam" id="PF02771"/>
    </source>
</evidence>
<dbReference type="EMBL" id="JBHUKQ010000011">
    <property type="protein sequence ID" value="MFD2482102.1"/>
    <property type="molecule type" value="Genomic_DNA"/>
</dbReference>
<evidence type="ECO:0000256" key="5">
    <source>
        <dbReference type="RuleBase" id="RU362125"/>
    </source>
</evidence>
<keyword evidence="5 10" id="KW-0560">Oxidoreductase</keyword>
<reference evidence="11" key="1">
    <citation type="journal article" date="2019" name="Int. J. Syst. Evol. Microbiol.">
        <title>The Global Catalogue of Microorganisms (GCM) 10K type strain sequencing project: providing services to taxonomists for standard genome sequencing and annotation.</title>
        <authorList>
            <consortium name="The Broad Institute Genomics Platform"/>
            <consortium name="The Broad Institute Genome Sequencing Center for Infectious Disease"/>
            <person name="Wu L."/>
            <person name="Ma J."/>
        </authorList>
    </citation>
    <scope>NUCLEOTIDE SEQUENCE [LARGE SCALE GENOMIC DNA]</scope>
    <source>
        <strain evidence="11">CGMCC 4.7638</strain>
    </source>
</reference>
<dbReference type="PANTHER" id="PTHR43884">
    <property type="entry name" value="ACYL-COA DEHYDROGENASE"/>
    <property type="match status" value="1"/>
</dbReference>
<dbReference type="EC" id="1.-.-.-" evidence="10"/>
<evidence type="ECO:0000313" key="10">
    <source>
        <dbReference type="EMBL" id="MFD2482102.1"/>
    </source>
</evidence>
<evidence type="ECO:0000313" key="11">
    <source>
        <dbReference type="Proteomes" id="UP001597542"/>
    </source>
</evidence>
<proteinExistence type="inferred from homology"/>
<name>A0ABW5I036_9PSEU</name>
<dbReference type="InterPro" id="IPR046373">
    <property type="entry name" value="Acyl-CoA_Oxase/DH_mid-dom_sf"/>
</dbReference>
<evidence type="ECO:0000256" key="3">
    <source>
        <dbReference type="ARBA" id="ARBA00022630"/>
    </source>
</evidence>
<keyword evidence="4 5" id="KW-0274">FAD</keyword>
<dbReference type="InterPro" id="IPR036250">
    <property type="entry name" value="AcylCo_DH-like_C"/>
</dbReference>
<comment type="caution">
    <text evidence="10">The sequence shown here is derived from an EMBL/GenBank/DDBJ whole genome shotgun (WGS) entry which is preliminary data.</text>
</comment>
<dbReference type="InterPro" id="IPR006091">
    <property type="entry name" value="Acyl-CoA_Oxase/DH_mid-dom"/>
</dbReference>